<dbReference type="EMBL" id="BMIR01000001">
    <property type="protein sequence ID" value="GGE25903.1"/>
    <property type="molecule type" value="Genomic_DNA"/>
</dbReference>
<keyword evidence="2" id="KW-0808">Transferase</keyword>
<organism evidence="9 10">
    <name type="scientific">Pullulanibacillus camelliae</name>
    <dbReference type="NCBI Taxonomy" id="1707096"/>
    <lineage>
        <taxon>Bacteria</taxon>
        <taxon>Bacillati</taxon>
        <taxon>Bacillota</taxon>
        <taxon>Bacilli</taxon>
        <taxon>Bacillales</taxon>
        <taxon>Sporolactobacillaceae</taxon>
        <taxon>Pullulanibacillus</taxon>
    </lineage>
</organism>
<keyword evidence="3 6" id="KW-0133">Cell shape</keyword>
<keyword evidence="5 6" id="KW-0961">Cell wall biogenesis/degradation</keyword>
<evidence type="ECO:0000256" key="2">
    <source>
        <dbReference type="ARBA" id="ARBA00022679"/>
    </source>
</evidence>
<evidence type="ECO:0000256" key="5">
    <source>
        <dbReference type="ARBA" id="ARBA00023316"/>
    </source>
</evidence>
<name>A0A8J2VI66_9BACL</name>
<dbReference type="GO" id="GO:0016740">
    <property type="term" value="F:transferase activity"/>
    <property type="evidence" value="ECO:0007669"/>
    <property type="project" value="UniProtKB-KW"/>
</dbReference>
<dbReference type="PANTHER" id="PTHR30582">
    <property type="entry name" value="L,D-TRANSPEPTIDASE"/>
    <property type="match status" value="1"/>
</dbReference>
<evidence type="ECO:0000313" key="10">
    <source>
        <dbReference type="Proteomes" id="UP000628775"/>
    </source>
</evidence>
<evidence type="ECO:0000259" key="8">
    <source>
        <dbReference type="PROSITE" id="PS52029"/>
    </source>
</evidence>
<feature type="transmembrane region" description="Helical" evidence="7">
    <location>
        <begin position="6"/>
        <end position="26"/>
    </location>
</feature>
<dbReference type="InterPro" id="IPR038063">
    <property type="entry name" value="Transpep_catalytic_dom"/>
</dbReference>
<keyword evidence="10" id="KW-1185">Reference proteome</keyword>
<reference evidence="9" key="1">
    <citation type="journal article" date="2014" name="Int. J. Syst. Evol. Microbiol.">
        <title>Complete genome sequence of Corynebacterium casei LMG S-19264T (=DSM 44701T), isolated from a smear-ripened cheese.</title>
        <authorList>
            <consortium name="US DOE Joint Genome Institute (JGI-PGF)"/>
            <person name="Walter F."/>
            <person name="Albersmeier A."/>
            <person name="Kalinowski J."/>
            <person name="Ruckert C."/>
        </authorList>
    </citation>
    <scope>NUCLEOTIDE SEQUENCE</scope>
    <source>
        <strain evidence="9">CGMCC 1.15371</strain>
    </source>
</reference>
<dbReference type="Pfam" id="PF03734">
    <property type="entry name" value="YkuD"/>
    <property type="match status" value="1"/>
</dbReference>
<dbReference type="Proteomes" id="UP000628775">
    <property type="component" value="Unassembled WGS sequence"/>
</dbReference>
<feature type="active site" description="Nucleophile" evidence="6">
    <location>
        <position position="436"/>
    </location>
</feature>
<dbReference type="GO" id="GO:0005576">
    <property type="term" value="C:extracellular region"/>
    <property type="evidence" value="ECO:0007669"/>
    <property type="project" value="TreeGrafter"/>
</dbReference>
<dbReference type="InterPro" id="IPR038054">
    <property type="entry name" value="LD_TPept-like_central_sf"/>
</dbReference>
<evidence type="ECO:0000256" key="1">
    <source>
        <dbReference type="ARBA" id="ARBA00004752"/>
    </source>
</evidence>
<gene>
    <name evidence="9" type="ORF">GCM10011391_00340</name>
</gene>
<feature type="active site" description="Proton donor/acceptor" evidence="6">
    <location>
        <position position="415"/>
    </location>
</feature>
<dbReference type="InterPro" id="IPR050979">
    <property type="entry name" value="LD-transpeptidase"/>
</dbReference>
<dbReference type="Gene3D" id="3.10.20.800">
    <property type="match status" value="1"/>
</dbReference>
<dbReference type="UniPathway" id="UPA00219"/>
<proteinExistence type="predicted"/>
<dbReference type="PROSITE" id="PS52029">
    <property type="entry name" value="LD_TPASE"/>
    <property type="match status" value="1"/>
</dbReference>
<dbReference type="AlphaFoldDB" id="A0A8J2VI66"/>
<evidence type="ECO:0000256" key="7">
    <source>
        <dbReference type="SAM" id="Phobius"/>
    </source>
</evidence>
<dbReference type="Gene3D" id="2.40.440.10">
    <property type="entry name" value="L,D-transpeptidase catalytic domain-like"/>
    <property type="match status" value="1"/>
</dbReference>
<evidence type="ECO:0000256" key="3">
    <source>
        <dbReference type="ARBA" id="ARBA00022960"/>
    </source>
</evidence>
<keyword evidence="7" id="KW-0472">Membrane</keyword>
<dbReference type="Pfam" id="PF12229">
    <property type="entry name" value="PG_binding_4"/>
    <property type="match status" value="1"/>
</dbReference>
<dbReference type="RefSeq" id="WP_188687666.1">
    <property type="nucleotide sequence ID" value="NZ_BMIR01000001.1"/>
</dbReference>
<keyword evidence="7" id="KW-1133">Transmembrane helix</keyword>
<evidence type="ECO:0000256" key="4">
    <source>
        <dbReference type="ARBA" id="ARBA00022984"/>
    </source>
</evidence>
<feature type="domain" description="L,D-TPase catalytic" evidence="8">
    <location>
        <begin position="335"/>
        <end position="460"/>
    </location>
</feature>
<sequence length="460" mass="51852">MHRWGVIVPSSLIFLMALLLGCLYYHQATHFNRHIKINHIDVGGLTAEQAIDKLKGAVSKHVIYVGQTRLMDGKDTSMGFTEKDRNNIKTLLRQQRTIFPSAKEKNYVLRPEAMGGRQVDAIKTRLKEKLLKINKDLAAPQNASVRLKNGKIIVLKGKKGTRYDVSSLLKAYQKQAFNSEIHLASIHQQQTKADSAVLQQEKKKLQDLVQQTVNYKLQNKTYAFRGSEVIKNVTLTKDMKYNIDQSMIEEKLDKLNQSLSTLHKNYTFKTHSGQVISVKGQSYGWAIDCAAEAKRIKEAFIKGEDTIPAYNIYGEGWNVNGVGYHNPTNHGIGDTYVEVSIKAQRIWVYRQGQLAVTTPVVTGTHAYNEDTPKGVWYIEYKASPSVLKGSEVGNPNYSIKVQYWAPFTQSGSGFHDASWRTNWSSHAYINNGSGGCVNTPPSIMKKVYDNLTQYEPVVVY</sequence>
<reference evidence="9" key="2">
    <citation type="submission" date="2020-09" db="EMBL/GenBank/DDBJ databases">
        <authorList>
            <person name="Sun Q."/>
            <person name="Zhou Y."/>
        </authorList>
    </citation>
    <scope>NUCLEOTIDE SEQUENCE</scope>
    <source>
        <strain evidence="9">CGMCC 1.15371</strain>
    </source>
</reference>
<protein>
    <recommendedName>
        <fullName evidence="8">L,D-TPase catalytic domain-containing protein</fullName>
    </recommendedName>
</protein>
<dbReference type="InterPro" id="IPR005490">
    <property type="entry name" value="LD_TPept_cat_dom"/>
</dbReference>
<evidence type="ECO:0000256" key="6">
    <source>
        <dbReference type="PROSITE-ProRule" id="PRU01373"/>
    </source>
</evidence>
<dbReference type="SUPFAM" id="SSF143985">
    <property type="entry name" value="L,D-transpeptidase pre-catalytic domain-like"/>
    <property type="match status" value="1"/>
</dbReference>
<dbReference type="CDD" id="cd16913">
    <property type="entry name" value="YkuD_like"/>
    <property type="match status" value="1"/>
</dbReference>
<keyword evidence="4 6" id="KW-0573">Peptidoglycan synthesis</keyword>
<dbReference type="InterPro" id="IPR022029">
    <property type="entry name" value="YoaR-like_PG-bd"/>
</dbReference>
<dbReference type="GO" id="GO:0071555">
    <property type="term" value="P:cell wall organization"/>
    <property type="evidence" value="ECO:0007669"/>
    <property type="project" value="UniProtKB-UniRule"/>
</dbReference>
<dbReference type="GO" id="GO:0018104">
    <property type="term" value="P:peptidoglycan-protein cross-linking"/>
    <property type="evidence" value="ECO:0007669"/>
    <property type="project" value="TreeGrafter"/>
</dbReference>
<keyword evidence="7" id="KW-0812">Transmembrane</keyword>
<dbReference type="SUPFAM" id="SSF141523">
    <property type="entry name" value="L,D-transpeptidase catalytic domain-like"/>
    <property type="match status" value="1"/>
</dbReference>
<dbReference type="GO" id="GO:0071972">
    <property type="term" value="F:peptidoglycan L,D-transpeptidase activity"/>
    <property type="evidence" value="ECO:0007669"/>
    <property type="project" value="TreeGrafter"/>
</dbReference>
<dbReference type="GO" id="GO:0008360">
    <property type="term" value="P:regulation of cell shape"/>
    <property type="evidence" value="ECO:0007669"/>
    <property type="project" value="UniProtKB-UniRule"/>
</dbReference>
<dbReference type="PANTHER" id="PTHR30582:SF33">
    <property type="entry name" value="EXPORTED PROTEIN"/>
    <property type="match status" value="1"/>
</dbReference>
<accession>A0A8J2VI66</accession>
<evidence type="ECO:0000313" key="9">
    <source>
        <dbReference type="EMBL" id="GGE25903.1"/>
    </source>
</evidence>
<dbReference type="PROSITE" id="PS51257">
    <property type="entry name" value="PROKAR_LIPOPROTEIN"/>
    <property type="match status" value="1"/>
</dbReference>
<comment type="caution">
    <text evidence="9">The sequence shown here is derived from an EMBL/GenBank/DDBJ whole genome shotgun (WGS) entry which is preliminary data.</text>
</comment>
<comment type="pathway">
    <text evidence="1 6">Cell wall biogenesis; peptidoglycan biosynthesis.</text>
</comment>